<feature type="compositionally biased region" description="Polar residues" evidence="1">
    <location>
        <begin position="155"/>
        <end position="174"/>
    </location>
</feature>
<evidence type="ECO:0000313" key="2">
    <source>
        <dbReference type="EMBL" id="KAL2653362.1"/>
    </source>
</evidence>
<accession>A0ABD1ZQN9</accession>
<proteinExistence type="predicted"/>
<reference evidence="2 3" key="1">
    <citation type="submission" date="2024-09" db="EMBL/GenBank/DDBJ databases">
        <title>Chromosome-scale assembly of Riccia fluitans.</title>
        <authorList>
            <person name="Paukszto L."/>
            <person name="Sawicki J."/>
            <person name="Karawczyk K."/>
            <person name="Piernik-Szablinska J."/>
            <person name="Szczecinska M."/>
            <person name="Mazdziarz M."/>
        </authorList>
    </citation>
    <scope>NUCLEOTIDE SEQUENCE [LARGE SCALE GENOMIC DNA]</scope>
    <source>
        <strain evidence="2">Rf_01</strain>
        <tissue evidence="2">Aerial parts of the thallus</tissue>
    </source>
</reference>
<dbReference type="Proteomes" id="UP001605036">
    <property type="component" value="Unassembled WGS sequence"/>
</dbReference>
<keyword evidence="3" id="KW-1185">Reference proteome</keyword>
<name>A0ABD1ZQN9_9MARC</name>
<dbReference type="InterPro" id="IPR007750">
    <property type="entry name" value="DUF674"/>
</dbReference>
<dbReference type="Pfam" id="PF05056">
    <property type="entry name" value="DUF674"/>
    <property type="match status" value="1"/>
</dbReference>
<feature type="region of interest" description="Disordered" evidence="1">
    <location>
        <begin position="291"/>
        <end position="332"/>
    </location>
</feature>
<evidence type="ECO:0000313" key="3">
    <source>
        <dbReference type="Proteomes" id="UP001605036"/>
    </source>
</evidence>
<feature type="compositionally biased region" description="Low complexity" evidence="1">
    <location>
        <begin position="394"/>
        <end position="406"/>
    </location>
</feature>
<feature type="compositionally biased region" description="Low complexity" evidence="1">
    <location>
        <begin position="619"/>
        <end position="639"/>
    </location>
</feature>
<feature type="region of interest" description="Disordered" evidence="1">
    <location>
        <begin position="387"/>
        <end position="435"/>
    </location>
</feature>
<evidence type="ECO:0000256" key="1">
    <source>
        <dbReference type="SAM" id="MobiDB-lite"/>
    </source>
</evidence>
<feature type="compositionally biased region" description="Polar residues" evidence="1">
    <location>
        <begin position="291"/>
        <end position="300"/>
    </location>
</feature>
<feature type="compositionally biased region" description="Polar residues" evidence="1">
    <location>
        <begin position="206"/>
        <end position="219"/>
    </location>
</feature>
<feature type="compositionally biased region" description="Polar residues" evidence="1">
    <location>
        <begin position="563"/>
        <end position="573"/>
    </location>
</feature>
<protein>
    <submittedName>
        <fullName evidence="2">Uncharacterized protein</fullName>
    </submittedName>
</protein>
<feature type="compositionally biased region" description="Low complexity" evidence="1">
    <location>
        <begin position="301"/>
        <end position="310"/>
    </location>
</feature>
<dbReference type="PANTHER" id="PTHR33103:SF19">
    <property type="entry name" value="OS09G0544700 PROTEIN"/>
    <property type="match status" value="1"/>
</dbReference>
<dbReference type="EMBL" id="JBHFFA010000001">
    <property type="protein sequence ID" value="KAL2653362.1"/>
    <property type="molecule type" value="Genomic_DNA"/>
</dbReference>
<dbReference type="PANTHER" id="PTHR33103">
    <property type="entry name" value="OS01G0153900 PROTEIN"/>
    <property type="match status" value="1"/>
</dbReference>
<gene>
    <name evidence="2" type="ORF">R1flu_021490</name>
</gene>
<sequence length="985" mass="107170">MSFGSKSKSNEPLRKAFADSVPEAHLARTLLLGGIKPNDHRSKQSRREELLIFNSPTFMDDSPAYTFIGGASGHETEHGSINRCSRLFQQFKPLETTSGRKKSVIHFSFDADNNPTVEAFNSFGPIQAVVENGFVRRESRIRPNAIDAAVRKTPFPTQRSESRSTGPNTFPTHQSADHNQKRKCNSNTKSVIPGERFAPQLRDARSNSISRPHSETVTSDSYNFLNSALQHHEERNAQGDSKRASQVKAVGHHVLVKRFTASSKAIQPPGSRAIRSYNSFLQPVLNNTFPRTRNSSTGNISVNVNSSLSSERASARGSGTAQPPVNVNDSEPDVDFRQKLLEKFSAKAIDAAVRFTPSETSSAGQPIPDKGLLKKFSQRAISAAVNPTTFPVKTSSSSDGSTSSFEGETERGIKPQDPEEEAEITSRQSTVQGAETIDTAVDSGCNYGATNGIEAEQEPIVEVPRGDLFQRASSKVMDPAVKSIPSQVADSIHEETTSSNSDDELKPVVEPQQGLLLEKFAAKVIEAATSSSGADQHTSHPQPVERLAASINAAMKAPVPPTEGSSGSISSTADFKETSFKRNRSSKKPLLQTAAHDIKGFQKNFSPEANNAEDKRNPSSAAVESRTSRSSRSSLASEEPVVEEVHGLVKKFPPEATDSGAVHFIPWSEENLDNAESKKDTGSESTDLDADSPTPPGISERNNITPRVNVAPPKMFGPRAKKGGVLDTNEPKAVRICTLGVPGRVLYLEVYKDFVDLLVSLLTMRTGAVIKLLREVDIGLNFGGPGGGILNIYDSLSKMDETILTETKDNLLDPNHKLKLTKELRCLGSFERECCNPECPKYVSSSRVVCKNCIVTSHFSCSLCNAYFRENVHSTACYAPWRPWGIHASAAPVLNRYTVVQSIDAIVAPKSQERLASQSVESGFVKPGIPFMITDDLNIRQLTSQSIARILKTIDYENGETEELDCHELLIGKTEVPSSSISVFT</sequence>
<feature type="compositionally biased region" description="Basic and acidic residues" evidence="1">
    <location>
        <begin position="408"/>
        <end position="417"/>
    </location>
</feature>
<feature type="region of interest" description="Disordered" evidence="1">
    <location>
        <begin position="604"/>
        <end position="642"/>
    </location>
</feature>
<feature type="region of interest" description="Disordered" evidence="1">
    <location>
        <begin position="666"/>
        <end position="724"/>
    </location>
</feature>
<feature type="region of interest" description="Disordered" evidence="1">
    <location>
        <begin position="557"/>
        <end position="590"/>
    </location>
</feature>
<organism evidence="2 3">
    <name type="scientific">Riccia fluitans</name>
    <dbReference type="NCBI Taxonomy" id="41844"/>
    <lineage>
        <taxon>Eukaryota</taxon>
        <taxon>Viridiplantae</taxon>
        <taxon>Streptophyta</taxon>
        <taxon>Embryophyta</taxon>
        <taxon>Marchantiophyta</taxon>
        <taxon>Marchantiopsida</taxon>
        <taxon>Marchantiidae</taxon>
        <taxon>Marchantiales</taxon>
        <taxon>Ricciaceae</taxon>
        <taxon>Riccia</taxon>
    </lineage>
</organism>
<feature type="region of interest" description="Disordered" evidence="1">
    <location>
        <begin position="145"/>
        <end position="219"/>
    </location>
</feature>
<comment type="caution">
    <text evidence="2">The sequence shown here is derived from an EMBL/GenBank/DDBJ whole genome shotgun (WGS) entry which is preliminary data.</text>
</comment>
<dbReference type="AlphaFoldDB" id="A0ABD1ZQN9"/>
<feature type="region of interest" description="Disordered" evidence="1">
    <location>
        <begin position="486"/>
        <end position="506"/>
    </location>
</feature>
<feature type="compositionally biased region" description="Polar residues" evidence="1">
    <location>
        <begin position="317"/>
        <end position="329"/>
    </location>
</feature>